<dbReference type="RefSeq" id="WP_009281168.1">
    <property type="nucleotide sequence ID" value="NZ_CAIT01000005.1"/>
</dbReference>
<dbReference type="GO" id="GO:0006629">
    <property type="term" value="P:lipid metabolic process"/>
    <property type="evidence" value="ECO:0007669"/>
    <property type="project" value="InterPro"/>
</dbReference>
<gene>
    <name evidence="3" type="ORF">BN8_01596</name>
</gene>
<evidence type="ECO:0000259" key="2">
    <source>
        <dbReference type="PROSITE" id="PS50008"/>
    </source>
</evidence>
<dbReference type="OrthoDB" id="9785076at2"/>
<organism evidence="3 4">
    <name type="scientific">Fibrisoma limi BUZ 3</name>
    <dbReference type="NCBI Taxonomy" id="1185876"/>
    <lineage>
        <taxon>Bacteria</taxon>
        <taxon>Pseudomonadati</taxon>
        <taxon>Bacteroidota</taxon>
        <taxon>Cytophagia</taxon>
        <taxon>Cytophagales</taxon>
        <taxon>Spirosomataceae</taxon>
        <taxon>Fibrisoma</taxon>
    </lineage>
</organism>
<dbReference type="GO" id="GO:0004435">
    <property type="term" value="F:phosphatidylinositol-4,5-bisphosphate phospholipase C activity"/>
    <property type="evidence" value="ECO:0007669"/>
    <property type="project" value="InterPro"/>
</dbReference>
<reference evidence="3 4" key="1">
    <citation type="journal article" date="2012" name="J. Bacteriol.">
        <title>Genome Sequence of the Filamentous Bacterium Fibrisoma limi BUZ 3T.</title>
        <authorList>
            <person name="Filippini M."/>
            <person name="Qi W."/>
            <person name="Jaenicke S."/>
            <person name="Goesmann A."/>
            <person name="Smits T.H."/>
            <person name="Bagheri H.C."/>
        </authorList>
    </citation>
    <scope>NUCLEOTIDE SEQUENCE [LARGE SCALE GENOMIC DNA]</scope>
    <source>
        <strain evidence="4">BUZ 3T</strain>
    </source>
</reference>
<proteinExistence type="predicted"/>
<dbReference type="GO" id="GO:0035556">
    <property type="term" value="P:intracellular signal transduction"/>
    <property type="evidence" value="ECO:0007669"/>
    <property type="project" value="InterPro"/>
</dbReference>
<evidence type="ECO:0000313" key="4">
    <source>
        <dbReference type="Proteomes" id="UP000009309"/>
    </source>
</evidence>
<dbReference type="PIRSF" id="PIRSF037442">
    <property type="entry name" value="UCP037442_abhydr"/>
    <property type="match status" value="1"/>
</dbReference>
<dbReference type="PANTHER" id="PTHR22946">
    <property type="entry name" value="DIENELACTONE HYDROLASE DOMAIN-CONTAINING PROTEIN-RELATED"/>
    <property type="match status" value="1"/>
</dbReference>
<accession>I2GFA9</accession>
<name>I2GFA9_9BACT</name>
<dbReference type="InterPro" id="IPR022742">
    <property type="entry name" value="Hydrolase_4"/>
</dbReference>
<dbReference type="AlphaFoldDB" id="I2GFA9"/>
<evidence type="ECO:0000256" key="1">
    <source>
        <dbReference type="ARBA" id="ARBA00022801"/>
    </source>
</evidence>
<dbReference type="InterPro" id="IPR029058">
    <property type="entry name" value="AB_hydrolase_fold"/>
</dbReference>
<dbReference type="eggNOG" id="COG4757">
    <property type="taxonomic scope" value="Bacteria"/>
</dbReference>
<dbReference type="PROSITE" id="PS50008">
    <property type="entry name" value="PIPLC_Y_DOMAIN"/>
    <property type="match status" value="1"/>
</dbReference>
<dbReference type="EMBL" id="CAIT01000005">
    <property type="protein sequence ID" value="CCH52584.1"/>
    <property type="molecule type" value="Genomic_DNA"/>
</dbReference>
<dbReference type="Proteomes" id="UP000009309">
    <property type="component" value="Unassembled WGS sequence"/>
</dbReference>
<dbReference type="PANTHER" id="PTHR22946:SF9">
    <property type="entry name" value="POLYKETIDE TRANSFERASE AF380"/>
    <property type="match status" value="1"/>
</dbReference>
<dbReference type="InterPro" id="IPR017208">
    <property type="entry name" value="UCP037442_abhydr"/>
</dbReference>
<dbReference type="STRING" id="1185876.BN8_01596"/>
<comment type="caution">
    <text evidence="3">The sequence shown here is derived from an EMBL/GenBank/DDBJ whole genome shotgun (WGS) entry which is preliminary data.</text>
</comment>
<dbReference type="Pfam" id="PF12146">
    <property type="entry name" value="Hydrolase_4"/>
    <property type="match status" value="1"/>
</dbReference>
<feature type="domain" description="PI-PLC Y-box" evidence="2">
    <location>
        <begin position="42"/>
        <end position="97"/>
    </location>
</feature>
<dbReference type="InterPro" id="IPR050261">
    <property type="entry name" value="FrsA_esterase"/>
</dbReference>
<protein>
    <submittedName>
        <fullName evidence="3">Alpha/beta hydrolase</fullName>
    </submittedName>
</protein>
<dbReference type="Gene3D" id="3.40.50.1820">
    <property type="entry name" value="alpha/beta hydrolase"/>
    <property type="match status" value="1"/>
</dbReference>
<sequence length="312" mass="35541">MKVQFTIQTRDGYPLTAHLFQPAMPKAVVLVSGACVVGQYFYFNLATFLEKQGFAVLTYDYRGVGQSAPERLTRRFEAGLRTLANDFDDVVGWIEGAFPTKPIGLLGHSLGGICAALSQKNDRFYALFTIGAQMGYYKDWGPDWWTRTQTYLNWHVIMPTLTKLVGYMPGRRWHLGLENLPATLVRDIHNRRKHSDIYAYLKTLGIQPTPERIRCPVMAMTTYDDPICTTQALDRFFGELSNARIVRRLLDPPATQNQSVGHLNFFHKRFAGCLWDMVSDWFETYLPTPVPPQPTSRSASPHFAFYACQPIN</sequence>
<keyword evidence="4" id="KW-1185">Reference proteome</keyword>
<evidence type="ECO:0000313" key="3">
    <source>
        <dbReference type="EMBL" id="CCH52584.1"/>
    </source>
</evidence>
<keyword evidence="1 3" id="KW-0378">Hydrolase</keyword>
<dbReference type="InterPro" id="IPR001711">
    <property type="entry name" value="PLipase_C_Pinositol-sp_Y"/>
</dbReference>
<dbReference type="SUPFAM" id="SSF53474">
    <property type="entry name" value="alpha/beta-Hydrolases"/>
    <property type="match status" value="1"/>
</dbReference>
<dbReference type="GO" id="GO:0052689">
    <property type="term" value="F:carboxylic ester hydrolase activity"/>
    <property type="evidence" value="ECO:0007669"/>
    <property type="project" value="UniProtKB-ARBA"/>
</dbReference>